<gene>
    <name evidence="3" type="ORF">MTBBW1_1940084</name>
</gene>
<accession>A0A1W1HB96</accession>
<protein>
    <submittedName>
        <fullName evidence="3">Uncharacterized protein</fullName>
    </submittedName>
</protein>
<keyword evidence="1" id="KW-0175">Coiled coil</keyword>
<evidence type="ECO:0000256" key="2">
    <source>
        <dbReference type="SAM" id="Phobius"/>
    </source>
</evidence>
<dbReference type="Proteomes" id="UP000191931">
    <property type="component" value="Unassembled WGS sequence"/>
</dbReference>
<dbReference type="OrthoDB" id="9795418at2"/>
<dbReference type="RefSeq" id="WP_080806914.1">
    <property type="nucleotide sequence ID" value="NZ_LT828555.1"/>
</dbReference>
<evidence type="ECO:0000313" key="4">
    <source>
        <dbReference type="Proteomes" id="UP000191931"/>
    </source>
</evidence>
<organism evidence="3 4">
    <name type="scientific">Desulfamplus magnetovallimortis</name>
    <dbReference type="NCBI Taxonomy" id="1246637"/>
    <lineage>
        <taxon>Bacteria</taxon>
        <taxon>Pseudomonadati</taxon>
        <taxon>Thermodesulfobacteriota</taxon>
        <taxon>Desulfobacteria</taxon>
        <taxon>Desulfobacterales</taxon>
        <taxon>Desulfobacteraceae</taxon>
        <taxon>Desulfamplus</taxon>
    </lineage>
</organism>
<dbReference type="STRING" id="1246637.MTBBW1_1940084"/>
<proteinExistence type="predicted"/>
<keyword evidence="4" id="KW-1185">Reference proteome</keyword>
<keyword evidence="2" id="KW-0812">Transmembrane</keyword>
<evidence type="ECO:0000256" key="1">
    <source>
        <dbReference type="SAM" id="Coils"/>
    </source>
</evidence>
<sequence length="125" mass="13955">MRQFFCDEFLMWLAFCLLLVPFASPLLAFSDEPSPPFSSSSVQSAETLQESFHADGCQELKDMLENQNTKIVGELRRVKREIAALKAELDKPGLKEIFAGIGYILGFFGVAAFVAARNQKKSKEC</sequence>
<keyword evidence="2" id="KW-0472">Membrane</keyword>
<name>A0A1W1HB96_9BACT</name>
<dbReference type="AlphaFoldDB" id="A0A1W1HB96"/>
<evidence type="ECO:0000313" key="3">
    <source>
        <dbReference type="EMBL" id="SLM29757.1"/>
    </source>
</evidence>
<feature type="coiled-coil region" evidence="1">
    <location>
        <begin position="61"/>
        <end position="88"/>
    </location>
</feature>
<reference evidence="3 4" key="1">
    <citation type="submission" date="2017-03" db="EMBL/GenBank/DDBJ databases">
        <authorList>
            <person name="Afonso C.L."/>
            <person name="Miller P.J."/>
            <person name="Scott M.A."/>
            <person name="Spackman E."/>
            <person name="Goraichik I."/>
            <person name="Dimitrov K.M."/>
            <person name="Suarez D.L."/>
            <person name="Swayne D.E."/>
        </authorList>
    </citation>
    <scope>NUCLEOTIDE SEQUENCE [LARGE SCALE GENOMIC DNA]</scope>
    <source>
        <strain evidence="3">PRJEB14757</strain>
    </source>
</reference>
<keyword evidence="2" id="KW-1133">Transmembrane helix</keyword>
<feature type="transmembrane region" description="Helical" evidence="2">
    <location>
        <begin position="97"/>
        <end position="116"/>
    </location>
</feature>
<dbReference type="EMBL" id="FWEV01000106">
    <property type="protein sequence ID" value="SLM29757.1"/>
    <property type="molecule type" value="Genomic_DNA"/>
</dbReference>